<comment type="caution">
    <text evidence="1">The sequence shown here is derived from an EMBL/GenBank/DDBJ whole genome shotgun (WGS) entry which is preliminary data.</text>
</comment>
<dbReference type="EMBL" id="ML996088">
    <property type="protein sequence ID" value="KAF2151019.1"/>
    <property type="molecule type" value="Genomic_DNA"/>
</dbReference>
<evidence type="ECO:0000313" key="2">
    <source>
        <dbReference type="Proteomes" id="UP000799439"/>
    </source>
</evidence>
<reference evidence="1" key="1">
    <citation type="journal article" date="2020" name="Stud. Mycol.">
        <title>101 Dothideomycetes genomes: a test case for predicting lifestyles and emergence of pathogens.</title>
        <authorList>
            <person name="Haridas S."/>
            <person name="Albert R."/>
            <person name="Binder M."/>
            <person name="Bloem J."/>
            <person name="Labutti K."/>
            <person name="Salamov A."/>
            <person name="Andreopoulos B."/>
            <person name="Baker S."/>
            <person name="Barry K."/>
            <person name="Bills G."/>
            <person name="Bluhm B."/>
            <person name="Cannon C."/>
            <person name="Castanera R."/>
            <person name="Culley D."/>
            <person name="Daum C."/>
            <person name="Ezra D."/>
            <person name="Gonzalez J."/>
            <person name="Henrissat B."/>
            <person name="Kuo A."/>
            <person name="Liang C."/>
            <person name="Lipzen A."/>
            <person name="Lutzoni F."/>
            <person name="Magnuson J."/>
            <person name="Mondo S."/>
            <person name="Nolan M."/>
            <person name="Ohm R."/>
            <person name="Pangilinan J."/>
            <person name="Park H.-J."/>
            <person name="Ramirez L."/>
            <person name="Alfaro M."/>
            <person name="Sun H."/>
            <person name="Tritt A."/>
            <person name="Yoshinaga Y."/>
            <person name="Zwiers L.-H."/>
            <person name="Turgeon B."/>
            <person name="Goodwin S."/>
            <person name="Spatafora J."/>
            <person name="Crous P."/>
            <person name="Grigoriev I."/>
        </authorList>
    </citation>
    <scope>NUCLEOTIDE SEQUENCE</scope>
    <source>
        <strain evidence="1">CBS 260.36</strain>
    </source>
</reference>
<evidence type="ECO:0000313" key="1">
    <source>
        <dbReference type="EMBL" id="KAF2151019.1"/>
    </source>
</evidence>
<dbReference type="Proteomes" id="UP000799439">
    <property type="component" value="Unassembled WGS sequence"/>
</dbReference>
<keyword evidence="2" id="KW-1185">Reference proteome</keyword>
<dbReference type="AlphaFoldDB" id="A0A9P4MIH0"/>
<protein>
    <submittedName>
        <fullName evidence="1">Uncharacterized protein</fullName>
    </submittedName>
</protein>
<organism evidence="1 2">
    <name type="scientific">Myriangium duriaei CBS 260.36</name>
    <dbReference type="NCBI Taxonomy" id="1168546"/>
    <lineage>
        <taxon>Eukaryota</taxon>
        <taxon>Fungi</taxon>
        <taxon>Dikarya</taxon>
        <taxon>Ascomycota</taxon>
        <taxon>Pezizomycotina</taxon>
        <taxon>Dothideomycetes</taxon>
        <taxon>Dothideomycetidae</taxon>
        <taxon>Myriangiales</taxon>
        <taxon>Myriangiaceae</taxon>
        <taxon>Myriangium</taxon>
    </lineage>
</organism>
<gene>
    <name evidence="1" type="ORF">K461DRAFT_165209</name>
</gene>
<proteinExistence type="predicted"/>
<accession>A0A9P4MIH0</accession>
<sequence>MMRLIFPRLPMRARSPYCFKLCSPWLGLFDPAIGSYCSFPHAILGQERFIRTLESVGLGYCCILSVMRVEFEEGDRWQGWLSAVIRLSWYRHCPHIE</sequence>
<name>A0A9P4MIH0_9PEZI</name>